<dbReference type="EnsemblMetazoa" id="CPIJ005426-RA">
    <property type="protein sequence ID" value="CPIJ005426-PA"/>
    <property type="gene ID" value="CPIJ005426"/>
</dbReference>
<keyword evidence="4" id="KW-1185">Reference proteome</keyword>
<protein>
    <recommendedName>
        <fullName evidence="5">Ionotropic glutamate receptor C-terminal domain-containing protein</fullName>
    </recommendedName>
</protein>
<dbReference type="InParanoid" id="B0WEF4"/>
<feature type="transmembrane region" description="Helical" evidence="1">
    <location>
        <begin position="128"/>
        <end position="147"/>
    </location>
</feature>
<sequence length="247" mass="28138">MQYEPNFKTLADLDAQGHLVSKNSETLKIYAAPIFCKGAEYWSNSKMNYNPETNDKVSYILEERPMSTAMFFSFPRFSPFVEVFAKYISRLADCGIWGKIFNRWSSSEEQFETYLSGEERVIKFDDLLSLWILFGTGTLASIGALLIERIINMEFGTLRAKLDQFGGGGEGRFIDRKDNYNRSGCYNNRDGVGSGHPDQQHHLQQELFPQDHLPQNEFPESGCVSLPVGKPLTMMFLSSNTTTSNEW</sequence>
<organism>
    <name type="scientific">Culex quinquefasciatus</name>
    <name type="common">Southern house mosquito</name>
    <name type="synonym">Culex pungens</name>
    <dbReference type="NCBI Taxonomy" id="7176"/>
    <lineage>
        <taxon>Eukaryota</taxon>
        <taxon>Metazoa</taxon>
        <taxon>Ecdysozoa</taxon>
        <taxon>Arthropoda</taxon>
        <taxon>Hexapoda</taxon>
        <taxon>Insecta</taxon>
        <taxon>Pterygota</taxon>
        <taxon>Neoptera</taxon>
        <taxon>Endopterygota</taxon>
        <taxon>Diptera</taxon>
        <taxon>Nematocera</taxon>
        <taxon>Culicoidea</taxon>
        <taxon>Culicidae</taxon>
        <taxon>Culicinae</taxon>
        <taxon>Culicini</taxon>
        <taxon>Culex</taxon>
        <taxon>Culex</taxon>
    </lineage>
</organism>
<accession>B0WEF4</accession>
<dbReference type="VEuPathDB" id="VectorBase:CPIJ005426"/>
<name>B0WEF4_CULQU</name>
<dbReference type="HOGENOM" id="CLU_1125495_0_0_1"/>
<dbReference type="EMBL" id="DS231909">
    <property type="protein sequence ID" value="EDS45614.1"/>
    <property type="molecule type" value="Genomic_DNA"/>
</dbReference>
<dbReference type="Proteomes" id="UP000002320">
    <property type="component" value="Unassembled WGS sequence"/>
</dbReference>
<proteinExistence type="predicted"/>
<dbReference type="VEuPathDB" id="VectorBase:CQUJHB020363"/>
<dbReference type="KEGG" id="cqu:CpipJ_CPIJ005426"/>
<reference evidence="3" key="2">
    <citation type="submission" date="2020-05" db="UniProtKB">
        <authorList>
            <consortium name="EnsemblMetazoa"/>
        </authorList>
    </citation>
    <scope>IDENTIFICATION</scope>
    <source>
        <strain evidence="3">JHB</strain>
    </source>
</reference>
<keyword evidence="1" id="KW-0812">Transmembrane</keyword>
<gene>
    <name evidence="3" type="primary">6037153</name>
    <name evidence="2" type="ORF">CpipJ_CPIJ005426</name>
</gene>
<evidence type="ECO:0008006" key="5">
    <source>
        <dbReference type="Google" id="ProtNLM"/>
    </source>
</evidence>
<evidence type="ECO:0000313" key="2">
    <source>
        <dbReference type="EMBL" id="EDS45614.1"/>
    </source>
</evidence>
<keyword evidence="1" id="KW-1133">Transmembrane helix</keyword>
<dbReference type="AlphaFoldDB" id="B0WEF4"/>
<reference evidence="2" key="1">
    <citation type="submission" date="2007-03" db="EMBL/GenBank/DDBJ databases">
        <title>Annotation of Culex pipiens quinquefasciatus.</title>
        <authorList>
            <consortium name="The Broad Institute Genome Sequencing Platform"/>
            <person name="Atkinson P.W."/>
            <person name="Hemingway J."/>
            <person name="Christensen B.M."/>
            <person name="Higgs S."/>
            <person name="Kodira C."/>
            <person name="Hannick L."/>
            <person name="Megy K."/>
            <person name="O'Leary S."/>
            <person name="Pearson M."/>
            <person name="Haas B.J."/>
            <person name="Mauceli E."/>
            <person name="Wortman J.R."/>
            <person name="Lee N.H."/>
            <person name="Guigo R."/>
            <person name="Stanke M."/>
            <person name="Alvarado L."/>
            <person name="Amedeo P."/>
            <person name="Antoine C.H."/>
            <person name="Arensburger P."/>
            <person name="Bidwell S.L."/>
            <person name="Crawford M."/>
            <person name="Camaro F."/>
            <person name="Devon K."/>
            <person name="Engels R."/>
            <person name="Hammond M."/>
            <person name="Howarth C."/>
            <person name="Koehrsen M."/>
            <person name="Lawson D."/>
            <person name="Montgomery P."/>
            <person name="Nene V."/>
            <person name="Nusbaum C."/>
            <person name="Puiu D."/>
            <person name="Romero-Severson J."/>
            <person name="Severson D.W."/>
            <person name="Shumway M."/>
            <person name="Sisk P."/>
            <person name="Stolte C."/>
            <person name="Zeng Q."/>
            <person name="Eisenstadt E."/>
            <person name="Fraser-Liggett C."/>
            <person name="Strausberg R."/>
            <person name="Galagan J."/>
            <person name="Birren B."/>
            <person name="Collins F.H."/>
        </authorList>
    </citation>
    <scope>NUCLEOTIDE SEQUENCE [LARGE SCALE GENOMIC DNA]</scope>
    <source>
        <strain evidence="2">JHB</strain>
    </source>
</reference>
<evidence type="ECO:0000313" key="4">
    <source>
        <dbReference type="Proteomes" id="UP000002320"/>
    </source>
</evidence>
<keyword evidence="1" id="KW-0472">Membrane</keyword>
<dbReference type="OrthoDB" id="7737235at2759"/>
<evidence type="ECO:0000256" key="1">
    <source>
        <dbReference type="SAM" id="Phobius"/>
    </source>
</evidence>
<evidence type="ECO:0000313" key="3">
    <source>
        <dbReference type="EnsemblMetazoa" id="CPIJ005426-PA"/>
    </source>
</evidence>